<name>A0A1H8QPS1_9ACTN</name>
<keyword evidence="1" id="KW-1133">Transmembrane helix</keyword>
<dbReference type="InterPro" id="IPR055568">
    <property type="entry name" value="DUF7144"/>
</dbReference>
<feature type="transmembrane region" description="Helical" evidence="1">
    <location>
        <begin position="30"/>
        <end position="54"/>
    </location>
</feature>
<feature type="transmembrane region" description="Helical" evidence="1">
    <location>
        <begin position="124"/>
        <end position="142"/>
    </location>
</feature>
<keyword evidence="1" id="KW-0472">Membrane</keyword>
<dbReference type="AlphaFoldDB" id="A0A1H8QPS1"/>
<accession>A0A1H8QPS1</accession>
<proteinExistence type="predicted"/>
<dbReference type="STRING" id="673521.SAMN05660991_00718"/>
<keyword evidence="1" id="KW-0812">Transmembrane</keyword>
<feature type="transmembrane region" description="Helical" evidence="1">
    <location>
        <begin position="74"/>
        <end position="94"/>
    </location>
</feature>
<dbReference type="OrthoDB" id="4482242at2"/>
<evidence type="ECO:0000259" key="2">
    <source>
        <dbReference type="Pfam" id="PF23636"/>
    </source>
</evidence>
<keyword evidence="4" id="KW-1185">Reference proteome</keyword>
<protein>
    <recommendedName>
        <fullName evidence="2">DUF7144 domain-containing protein</fullName>
    </recommendedName>
</protein>
<dbReference type="Pfam" id="PF23636">
    <property type="entry name" value="DUF7144"/>
    <property type="match status" value="1"/>
</dbReference>
<reference evidence="4" key="1">
    <citation type="submission" date="2016-10" db="EMBL/GenBank/DDBJ databases">
        <authorList>
            <person name="Varghese N."/>
            <person name="Submissions S."/>
        </authorList>
    </citation>
    <scope>NUCLEOTIDE SEQUENCE [LARGE SCALE GENOMIC DNA]</scope>
    <source>
        <strain evidence="4">DSM 45413</strain>
    </source>
</reference>
<feature type="transmembrane region" description="Helical" evidence="1">
    <location>
        <begin position="99"/>
        <end position="118"/>
    </location>
</feature>
<evidence type="ECO:0000313" key="3">
    <source>
        <dbReference type="EMBL" id="SEO55991.1"/>
    </source>
</evidence>
<organism evidence="3 4">
    <name type="scientific">Trujillonella endophytica</name>
    <dbReference type="NCBI Taxonomy" id="673521"/>
    <lineage>
        <taxon>Bacteria</taxon>
        <taxon>Bacillati</taxon>
        <taxon>Actinomycetota</taxon>
        <taxon>Actinomycetes</taxon>
        <taxon>Geodermatophilales</taxon>
        <taxon>Geodermatophilaceae</taxon>
        <taxon>Trujillonella</taxon>
    </lineage>
</organism>
<sequence>MAAVGSSRPEVDTTRVAYNNGSPPTGWTGWVVFAGVIMIMLGFFQAIQGLVAIFDDGFYHVTESGLVIDVDYTVWGWVHLLLGITIFAAGIGVLGGNMLARIVGVGLAGLSALVNLTFIEAYPVWSVIIITVDVLVIYALTVHGRELRDT</sequence>
<dbReference type="EMBL" id="FOEE01000002">
    <property type="protein sequence ID" value="SEO55991.1"/>
    <property type="molecule type" value="Genomic_DNA"/>
</dbReference>
<evidence type="ECO:0000313" key="4">
    <source>
        <dbReference type="Proteomes" id="UP000198960"/>
    </source>
</evidence>
<dbReference type="Proteomes" id="UP000198960">
    <property type="component" value="Unassembled WGS sequence"/>
</dbReference>
<feature type="domain" description="DUF7144" evidence="2">
    <location>
        <begin position="30"/>
        <end position="145"/>
    </location>
</feature>
<gene>
    <name evidence="3" type="ORF">SAMN05660991_00718</name>
</gene>
<evidence type="ECO:0000256" key="1">
    <source>
        <dbReference type="SAM" id="Phobius"/>
    </source>
</evidence>